<comment type="caution">
    <text evidence="2">The sequence shown here is derived from an EMBL/GenBank/DDBJ whole genome shotgun (WGS) entry which is preliminary data.</text>
</comment>
<keyword evidence="1" id="KW-0812">Transmembrane</keyword>
<gene>
    <name evidence="2" type="primary">napE</name>
    <name evidence="2" type="ORF">H0E84_04045</name>
</gene>
<proteinExistence type="predicted"/>
<dbReference type="EMBL" id="JACCKA010000029">
    <property type="protein sequence ID" value="NZA25543.1"/>
    <property type="molecule type" value="Genomic_DNA"/>
</dbReference>
<evidence type="ECO:0000313" key="2">
    <source>
        <dbReference type="EMBL" id="NZA25543.1"/>
    </source>
</evidence>
<dbReference type="Pfam" id="PF06796">
    <property type="entry name" value="NapE"/>
    <property type="match status" value="1"/>
</dbReference>
<feature type="transmembrane region" description="Helical" evidence="1">
    <location>
        <begin position="27"/>
        <end position="54"/>
    </location>
</feature>
<reference evidence="2 3" key="1">
    <citation type="submission" date="2020-07" db="EMBL/GenBank/DDBJ databases">
        <title>Luteimonas sp. SJ-92.</title>
        <authorList>
            <person name="Huang X.-X."/>
            <person name="Xu L."/>
            <person name="Sun J.-Q."/>
        </authorList>
    </citation>
    <scope>NUCLEOTIDE SEQUENCE [LARGE SCALE GENOMIC DNA]</scope>
    <source>
        <strain evidence="2 3">SJ-92</strain>
    </source>
</reference>
<dbReference type="RefSeq" id="WP_180677347.1">
    <property type="nucleotide sequence ID" value="NZ_JACCKA010000029.1"/>
</dbReference>
<organism evidence="2 3">
    <name type="scientific">Luteimonas salinisoli</name>
    <dbReference type="NCBI Taxonomy" id="2752307"/>
    <lineage>
        <taxon>Bacteria</taxon>
        <taxon>Pseudomonadati</taxon>
        <taxon>Pseudomonadota</taxon>
        <taxon>Gammaproteobacteria</taxon>
        <taxon>Lysobacterales</taxon>
        <taxon>Lysobacteraceae</taxon>
        <taxon>Luteimonas</taxon>
    </lineage>
</organism>
<accession>A0A853J8T2</accession>
<dbReference type="InterPro" id="IPR004448">
    <property type="entry name" value="Nitrate_reductase_NapE"/>
</dbReference>
<dbReference type="NCBIfam" id="TIGR02973">
    <property type="entry name" value="nitrate_rd_NapE"/>
    <property type="match status" value="1"/>
</dbReference>
<protein>
    <submittedName>
        <fullName evidence="2">Periplasmic nitrate reductase, NapE protein</fullName>
    </submittedName>
</protein>
<name>A0A853J8T2_9GAMM</name>
<evidence type="ECO:0000256" key="1">
    <source>
        <dbReference type="SAM" id="Phobius"/>
    </source>
</evidence>
<keyword evidence="1" id="KW-0472">Membrane</keyword>
<keyword evidence="3" id="KW-1185">Reference proteome</keyword>
<dbReference type="InterPro" id="IPR010649">
    <property type="entry name" value="NapE_TorE"/>
</dbReference>
<evidence type="ECO:0000313" key="3">
    <source>
        <dbReference type="Proteomes" id="UP000578091"/>
    </source>
</evidence>
<dbReference type="Proteomes" id="UP000578091">
    <property type="component" value="Unassembled WGS sequence"/>
</dbReference>
<sequence>MPAPTPLSETEIQAQAAPGVRRRELQVFLFLTVVLFPLLSVLLVSGFGFAVWIWQMIFGPPGS</sequence>
<keyword evidence="1" id="KW-1133">Transmembrane helix</keyword>
<dbReference type="AlphaFoldDB" id="A0A853J8T2"/>